<dbReference type="EMBL" id="JAPDRK010000006">
    <property type="protein sequence ID" value="KAJ9611205.1"/>
    <property type="molecule type" value="Genomic_DNA"/>
</dbReference>
<evidence type="ECO:0000256" key="1">
    <source>
        <dbReference type="SAM" id="MobiDB-lite"/>
    </source>
</evidence>
<feature type="region of interest" description="Disordered" evidence="1">
    <location>
        <begin position="155"/>
        <end position="230"/>
    </location>
</feature>
<evidence type="ECO:0000313" key="4">
    <source>
        <dbReference type="Proteomes" id="UP001172673"/>
    </source>
</evidence>
<gene>
    <name evidence="3" type="ORF">H2200_004388</name>
</gene>
<evidence type="ECO:0000256" key="2">
    <source>
        <dbReference type="SAM" id="Phobius"/>
    </source>
</evidence>
<dbReference type="AlphaFoldDB" id="A0AA38XD61"/>
<feature type="compositionally biased region" description="Basic and acidic residues" evidence="1">
    <location>
        <begin position="183"/>
        <end position="194"/>
    </location>
</feature>
<accession>A0AA38XD61</accession>
<comment type="caution">
    <text evidence="3">The sequence shown here is derived from an EMBL/GenBank/DDBJ whole genome shotgun (WGS) entry which is preliminary data.</text>
</comment>
<feature type="compositionally biased region" description="Low complexity" evidence="1">
    <location>
        <begin position="59"/>
        <end position="77"/>
    </location>
</feature>
<feature type="compositionally biased region" description="Basic and acidic residues" evidence="1">
    <location>
        <begin position="313"/>
        <end position="324"/>
    </location>
</feature>
<keyword evidence="2" id="KW-0472">Membrane</keyword>
<feature type="transmembrane region" description="Helical" evidence="2">
    <location>
        <begin position="89"/>
        <end position="111"/>
    </location>
</feature>
<sequence length="369" mass="39384">MLSGTYDPKVYANYTPHPSVASIIAATPTPKGMSSDLLEWFSPTYNMSAIRFYGPYKESNPTPKPSNSSTPNPTTTPGGNGTSHHGHGWVKAVAIAVPIGVVAILVGLVILRYRSVTKAKKRAQATSDAAENRKSWIVPWIWSVDTTAPGKDIGTDSSVTEVEHPHSPPPMTQVSSHPNFSPHELEGGYNRDRWSGSTPVRSPRYEHTNPVEGMDTEVHEVPGSSLNRSDDINYDIRNMALYPPSVVSGGKGYSRTAPTSSISQSLDMDTPASPHSTSAGIARSGFTSNREGEVAQGDGHTSRLSRAVSPVDSRGERPGHERNLSDVSSAPSLPSPGEDHSALQSRPTAARSVSGEEIEGAEDPGNRTI</sequence>
<organism evidence="3 4">
    <name type="scientific">Cladophialophora chaetospira</name>
    <dbReference type="NCBI Taxonomy" id="386627"/>
    <lineage>
        <taxon>Eukaryota</taxon>
        <taxon>Fungi</taxon>
        <taxon>Dikarya</taxon>
        <taxon>Ascomycota</taxon>
        <taxon>Pezizomycotina</taxon>
        <taxon>Eurotiomycetes</taxon>
        <taxon>Chaetothyriomycetidae</taxon>
        <taxon>Chaetothyriales</taxon>
        <taxon>Herpotrichiellaceae</taxon>
        <taxon>Cladophialophora</taxon>
    </lineage>
</organism>
<keyword evidence="2" id="KW-0812">Transmembrane</keyword>
<keyword evidence="4" id="KW-1185">Reference proteome</keyword>
<dbReference type="Proteomes" id="UP001172673">
    <property type="component" value="Unassembled WGS sequence"/>
</dbReference>
<protein>
    <submittedName>
        <fullName evidence="3">Uncharacterized protein</fullName>
    </submittedName>
</protein>
<proteinExistence type="predicted"/>
<feature type="compositionally biased region" description="Polar residues" evidence="1">
    <location>
        <begin position="256"/>
        <end position="289"/>
    </location>
</feature>
<name>A0AA38XD61_9EURO</name>
<keyword evidence="2" id="KW-1133">Transmembrane helix</keyword>
<reference evidence="3" key="1">
    <citation type="submission" date="2022-10" db="EMBL/GenBank/DDBJ databases">
        <title>Culturing micro-colonial fungi from biological soil crusts in the Mojave desert and describing Neophaeococcomyces mojavensis, and introducing the new genera and species Taxawa tesnikishii.</title>
        <authorList>
            <person name="Kurbessoian T."/>
            <person name="Stajich J.E."/>
        </authorList>
    </citation>
    <scope>NUCLEOTIDE SEQUENCE</scope>
    <source>
        <strain evidence="3">TK_41</strain>
    </source>
</reference>
<evidence type="ECO:0000313" key="3">
    <source>
        <dbReference type="EMBL" id="KAJ9611205.1"/>
    </source>
</evidence>
<feature type="region of interest" description="Disordered" evidence="1">
    <location>
        <begin position="56"/>
        <end position="85"/>
    </location>
</feature>
<feature type="region of interest" description="Disordered" evidence="1">
    <location>
        <begin position="245"/>
        <end position="369"/>
    </location>
</feature>